<dbReference type="InterPro" id="IPR023091">
    <property type="entry name" value="MetalPrtase_cat_dom_sf_prd"/>
</dbReference>
<evidence type="ECO:0000256" key="4">
    <source>
        <dbReference type="ARBA" id="ARBA00022759"/>
    </source>
</evidence>
<keyword evidence="7" id="KW-0963">Cytoplasm</keyword>
<dbReference type="GO" id="GO:0004521">
    <property type="term" value="F:RNA endonuclease activity"/>
    <property type="evidence" value="ECO:0007669"/>
    <property type="project" value="UniProtKB-UniRule"/>
</dbReference>
<evidence type="ECO:0000313" key="8">
    <source>
        <dbReference type="EMBL" id="OGZ34412.1"/>
    </source>
</evidence>
<evidence type="ECO:0000313" key="9">
    <source>
        <dbReference type="Proteomes" id="UP000177725"/>
    </source>
</evidence>
<dbReference type="GO" id="GO:0005737">
    <property type="term" value="C:cytoplasm"/>
    <property type="evidence" value="ECO:0007669"/>
    <property type="project" value="UniProtKB-SubCell"/>
</dbReference>
<comment type="cofactor">
    <cofactor evidence="7">
        <name>Zn(2+)</name>
        <dbReference type="ChEBI" id="CHEBI:29105"/>
    </cofactor>
    <text evidence="7">Binds 1 zinc ion.</text>
</comment>
<evidence type="ECO:0000256" key="5">
    <source>
        <dbReference type="ARBA" id="ARBA00022801"/>
    </source>
</evidence>
<keyword evidence="3 7" id="KW-0479">Metal-binding</keyword>
<dbReference type="GO" id="GO:0004222">
    <property type="term" value="F:metalloendopeptidase activity"/>
    <property type="evidence" value="ECO:0007669"/>
    <property type="project" value="InterPro"/>
</dbReference>
<comment type="function">
    <text evidence="7">Single strand-specific metallo-endoribonuclease involved in late-stage 70S ribosome quality control and in maturation of the 3' terminus of the 16S rRNA.</text>
</comment>
<dbReference type="AlphaFoldDB" id="A0A1G2F9H3"/>
<evidence type="ECO:0000256" key="6">
    <source>
        <dbReference type="ARBA" id="ARBA00022833"/>
    </source>
</evidence>
<evidence type="ECO:0000256" key="1">
    <source>
        <dbReference type="ARBA" id="ARBA00010875"/>
    </source>
</evidence>
<dbReference type="InterPro" id="IPR020549">
    <property type="entry name" value="YbeY_CS"/>
</dbReference>
<dbReference type="Gene3D" id="3.40.390.30">
    <property type="entry name" value="Metalloproteases ('zincins'), catalytic domain"/>
    <property type="match status" value="1"/>
</dbReference>
<dbReference type="EC" id="3.1.-.-" evidence="7"/>
<dbReference type="SUPFAM" id="SSF55486">
    <property type="entry name" value="Metalloproteases ('zincins'), catalytic domain"/>
    <property type="match status" value="1"/>
</dbReference>
<dbReference type="EMBL" id="MHMV01000024">
    <property type="protein sequence ID" value="OGZ34412.1"/>
    <property type="molecule type" value="Genomic_DNA"/>
</dbReference>
<organism evidence="8 9">
    <name type="scientific">Candidatus Portnoybacteria bacterium RBG_13_41_18</name>
    <dbReference type="NCBI Taxonomy" id="1801991"/>
    <lineage>
        <taxon>Bacteria</taxon>
        <taxon>Candidatus Portnoyibacteriota</taxon>
    </lineage>
</organism>
<keyword evidence="7" id="KW-0690">Ribosome biogenesis</keyword>
<dbReference type="Pfam" id="PF02130">
    <property type="entry name" value="YbeY"/>
    <property type="match status" value="1"/>
</dbReference>
<dbReference type="InterPro" id="IPR002036">
    <property type="entry name" value="YbeY"/>
</dbReference>
<dbReference type="PANTHER" id="PTHR46986:SF1">
    <property type="entry name" value="ENDORIBONUCLEASE YBEY, CHLOROPLASTIC"/>
    <property type="match status" value="1"/>
</dbReference>
<protein>
    <recommendedName>
        <fullName evidence="7">Endoribonuclease YbeY</fullName>
        <ecNumber evidence="7">3.1.-.-</ecNumber>
    </recommendedName>
</protein>
<keyword evidence="5 7" id="KW-0378">Hydrolase</keyword>
<comment type="subcellular location">
    <subcellularLocation>
        <location evidence="7">Cytoplasm</location>
    </subcellularLocation>
</comment>
<dbReference type="GO" id="GO:0006364">
    <property type="term" value="P:rRNA processing"/>
    <property type="evidence" value="ECO:0007669"/>
    <property type="project" value="UniProtKB-UniRule"/>
</dbReference>
<keyword evidence="7" id="KW-0698">rRNA processing</keyword>
<keyword evidence="2 7" id="KW-0540">Nuclease</keyword>
<dbReference type="Proteomes" id="UP000177725">
    <property type="component" value="Unassembled WGS sequence"/>
</dbReference>
<evidence type="ECO:0000256" key="3">
    <source>
        <dbReference type="ARBA" id="ARBA00022723"/>
    </source>
</evidence>
<dbReference type="GO" id="GO:0008270">
    <property type="term" value="F:zinc ion binding"/>
    <property type="evidence" value="ECO:0007669"/>
    <property type="project" value="UniProtKB-UniRule"/>
</dbReference>
<accession>A0A1G2F9H3</accession>
<feature type="binding site" evidence="7">
    <location>
        <position position="109"/>
    </location>
    <ligand>
        <name>Zn(2+)</name>
        <dbReference type="ChEBI" id="CHEBI:29105"/>
        <note>catalytic</note>
    </ligand>
</feature>
<feature type="binding site" evidence="7">
    <location>
        <position position="103"/>
    </location>
    <ligand>
        <name>Zn(2+)</name>
        <dbReference type="ChEBI" id="CHEBI:29105"/>
        <note>catalytic</note>
    </ligand>
</feature>
<reference evidence="8 9" key="1">
    <citation type="journal article" date="2016" name="Nat. Commun.">
        <title>Thousands of microbial genomes shed light on interconnected biogeochemical processes in an aquifer system.</title>
        <authorList>
            <person name="Anantharaman K."/>
            <person name="Brown C.T."/>
            <person name="Hug L.A."/>
            <person name="Sharon I."/>
            <person name="Castelle C.J."/>
            <person name="Probst A.J."/>
            <person name="Thomas B.C."/>
            <person name="Singh A."/>
            <person name="Wilkins M.J."/>
            <person name="Karaoz U."/>
            <person name="Brodie E.L."/>
            <person name="Williams K.H."/>
            <person name="Hubbard S.S."/>
            <person name="Banfield J.F."/>
        </authorList>
    </citation>
    <scope>NUCLEOTIDE SEQUENCE [LARGE SCALE GENOMIC DNA]</scope>
</reference>
<keyword evidence="6 7" id="KW-0862">Zinc</keyword>
<evidence type="ECO:0000256" key="2">
    <source>
        <dbReference type="ARBA" id="ARBA00022722"/>
    </source>
</evidence>
<feature type="binding site" evidence="7">
    <location>
        <position position="99"/>
    </location>
    <ligand>
        <name>Zn(2+)</name>
        <dbReference type="ChEBI" id="CHEBI:29105"/>
        <note>catalytic</note>
    </ligand>
</feature>
<dbReference type="PANTHER" id="PTHR46986">
    <property type="entry name" value="ENDORIBONUCLEASE YBEY, CHLOROPLASTIC"/>
    <property type="match status" value="1"/>
</dbReference>
<comment type="similarity">
    <text evidence="1 7">Belongs to the endoribonuclease YbeY family.</text>
</comment>
<dbReference type="HAMAP" id="MF_00009">
    <property type="entry name" value="Endoribonucl_YbeY"/>
    <property type="match status" value="1"/>
</dbReference>
<keyword evidence="4 7" id="KW-0255">Endonuclease</keyword>
<dbReference type="PROSITE" id="PS01306">
    <property type="entry name" value="UPF0054"/>
    <property type="match status" value="1"/>
</dbReference>
<name>A0A1G2F9H3_9BACT</name>
<proteinExistence type="inferred from homology"/>
<evidence type="ECO:0000256" key="7">
    <source>
        <dbReference type="HAMAP-Rule" id="MF_00009"/>
    </source>
</evidence>
<dbReference type="NCBIfam" id="TIGR00043">
    <property type="entry name" value="rRNA maturation RNase YbeY"/>
    <property type="match status" value="1"/>
</dbReference>
<sequence>MVEITNLSGKRFSESLLEKIARIALRNLDDKRMDDISVVLVDENKIKEINRKYRRKNKATDVLSFEGLNEIFICPSFVEKQAKKLRLPFKSELSRVLIHGILHLAGYDHVRSADDAKKMSATEAIIIKYLVINSKFKYQNAK</sequence>
<gene>
    <name evidence="7" type="primary">ybeY</name>
    <name evidence="8" type="ORF">A2174_02785</name>
</gene>
<comment type="caution">
    <text evidence="8">The sequence shown here is derived from an EMBL/GenBank/DDBJ whole genome shotgun (WGS) entry which is preliminary data.</text>
</comment>